<dbReference type="Gene3D" id="2.70.98.10">
    <property type="match status" value="1"/>
</dbReference>
<feature type="domain" description="Glycosyl-hydrolase 97 C-terminal oligomerisation" evidence="7">
    <location>
        <begin position="544"/>
        <end position="638"/>
    </location>
</feature>
<accession>A0A653MA94</accession>
<dbReference type="AlphaFoldDB" id="A0A653MA94"/>
<dbReference type="Gene3D" id="3.20.20.70">
    <property type="entry name" value="Aldolase class I"/>
    <property type="match status" value="1"/>
</dbReference>
<reference evidence="8 9" key="1">
    <citation type="submission" date="2019-10" db="EMBL/GenBank/DDBJ databases">
        <authorList>
            <person name="Karimi E."/>
        </authorList>
    </citation>
    <scope>NUCLEOTIDE SEQUENCE [LARGE SCALE GENOMIC DNA]</scope>
    <source>
        <strain evidence="8">Maribacter sp. 151</strain>
    </source>
</reference>
<dbReference type="GO" id="GO:0030246">
    <property type="term" value="F:carbohydrate binding"/>
    <property type="evidence" value="ECO:0007669"/>
    <property type="project" value="InterPro"/>
</dbReference>
<evidence type="ECO:0000256" key="2">
    <source>
        <dbReference type="ARBA" id="ARBA00011245"/>
    </source>
</evidence>
<evidence type="ECO:0000256" key="1">
    <source>
        <dbReference type="ARBA" id="ARBA00001913"/>
    </source>
</evidence>
<organism evidence="8 9">
    <name type="scientific">Maribacter litoralis</name>
    <dbReference type="NCBI Taxonomy" id="2059726"/>
    <lineage>
        <taxon>Bacteria</taxon>
        <taxon>Pseudomonadati</taxon>
        <taxon>Bacteroidota</taxon>
        <taxon>Flavobacteriia</taxon>
        <taxon>Flavobacteriales</taxon>
        <taxon>Flavobacteriaceae</taxon>
        <taxon>Maribacter</taxon>
    </lineage>
</organism>
<dbReference type="SUPFAM" id="SSF51445">
    <property type="entry name" value="(Trans)glycosidases"/>
    <property type="match status" value="1"/>
</dbReference>
<dbReference type="RefSeq" id="WP_159301650.1">
    <property type="nucleotide sequence ID" value="NZ_LR733271.1"/>
</dbReference>
<evidence type="ECO:0000313" key="9">
    <source>
        <dbReference type="Proteomes" id="UP000430202"/>
    </source>
</evidence>
<evidence type="ECO:0000256" key="3">
    <source>
        <dbReference type="ARBA" id="ARBA00022837"/>
    </source>
</evidence>
<dbReference type="EC" id="3.2.1.20" evidence="8"/>
<dbReference type="InterPro" id="IPR052720">
    <property type="entry name" value="Glycosyl_hydrolase_97"/>
</dbReference>
<keyword evidence="4" id="KW-0812">Transmembrane</keyword>
<evidence type="ECO:0000256" key="4">
    <source>
        <dbReference type="SAM" id="Phobius"/>
    </source>
</evidence>
<keyword evidence="8" id="KW-0326">Glycosidase</keyword>
<dbReference type="InterPro" id="IPR029483">
    <property type="entry name" value="GH97_C"/>
</dbReference>
<dbReference type="Pfam" id="PF14508">
    <property type="entry name" value="GH97_N"/>
    <property type="match status" value="1"/>
</dbReference>
<proteinExistence type="predicted"/>
<feature type="domain" description="Glycosyl-hydrolase 97 catalytic" evidence="5">
    <location>
        <begin position="291"/>
        <end position="444"/>
    </location>
</feature>
<feature type="domain" description="Glycosyl-hydrolase 97 N-terminal" evidence="6">
    <location>
        <begin position="32"/>
        <end position="269"/>
    </location>
</feature>
<comment type="cofactor">
    <cofactor evidence="1">
        <name>Ca(2+)</name>
        <dbReference type="ChEBI" id="CHEBI:29108"/>
    </cofactor>
</comment>
<dbReference type="EMBL" id="CABWLR010000001">
    <property type="protein sequence ID" value="VXB01237.1"/>
    <property type="molecule type" value="Genomic_DNA"/>
</dbReference>
<keyword evidence="8" id="KW-0378">Hydrolase</keyword>
<keyword evidence="9" id="KW-1185">Reference proteome</keyword>
<evidence type="ECO:0000259" key="7">
    <source>
        <dbReference type="Pfam" id="PF14509"/>
    </source>
</evidence>
<dbReference type="Pfam" id="PF10566">
    <property type="entry name" value="Glyco_hydro_97"/>
    <property type="match status" value="1"/>
</dbReference>
<dbReference type="InterPro" id="IPR013785">
    <property type="entry name" value="Aldolase_TIM"/>
</dbReference>
<evidence type="ECO:0000259" key="5">
    <source>
        <dbReference type="Pfam" id="PF10566"/>
    </source>
</evidence>
<gene>
    <name evidence="8" type="ORF">MARI151_10282</name>
</gene>
<dbReference type="InterPro" id="IPR017853">
    <property type="entry name" value="GH"/>
</dbReference>
<keyword evidence="3" id="KW-0106">Calcium</keyword>
<comment type="subunit">
    <text evidence="2">Monomer.</text>
</comment>
<dbReference type="PANTHER" id="PTHR35803">
    <property type="entry name" value="GLUCAN 1,4-ALPHA-GLUCOSIDASE SUSB-RELATED"/>
    <property type="match status" value="1"/>
</dbReference>
<dbReference type="InterPro" id="IPR014718">
    <property type="entry name" value="GH-type_carb-bd"/>
</dbReference>
<dbReference type="InterPro" id="IPR019563">
    <property type="entry name" value="GH97_catalytic"/>
</dbReference>
<feature type="transmembrane region" description="Helical" evidence="4">
    <location>
        <begin position="7"/>
        <end position="23"/>
    </location>
</feature>
<dbReference type="Proteomes" id="UP000430202">
    <property type="component" value="Unassembled WGS sequence"/>
</dbReference>
<name>A0A653MA94_9FLAO</name>
<keyword evidence="4" id="KW-0472">Membrane</keyword>
<dbReference type="PROSITE" id="PS51257">
    <property type="entry name" value="PROKAR_LIPOPROTEIN"/>
    <property type="match status" value="1"/>
</dbReference>
<dbReference type="InterPro" id="IPR029486">
    <property type="entry name" value="GH97_N"/>
</dbReference>
<dbReference type="Pfam" id="PF14509">
    <property type="entry name" value="GH97_C"/>
    <property type="match status" value="1"/>
</dbReference>
<sequence length="642" mass="72318">MMKYWRASGIIFGVINVVVFLIGCENQAEPILVSPDHKLTVQLFNTKSNLQFSFMHDTDTIFSSSFIGLELGEIDLTKNVHIGEVDYKSYDSTWSTINGKQPTVKNSYNEYTCKVASNTNNNVGYNIQFRMYNDGFAFRYQFPKILGDSVTIQQELTKLNITQDYTYWAYNGERHNLGPVSSTEGSHEKVRTPMVIKTNTGKYIAALEGAIVNTAPISFNASNDNGVLSINNKPVRVTSGFETSWRTFIIGDRAGDLVSSDLLVNLNEPNKIEDSSWIKPGKTLWDWRVWGYTTKDGFEYGGNTVSHKRMIDFASQNNIQYLLVDADWYGSEFSESSDPTTSKSDIDIEECIAYGKKNNVGIILYLNDVGAKTYGLENVIKQFAEWGAVGIKYGFMKGTPKQKVINTQKVVQLCAKYKMMVDFHDSPVAPSGDYRTWPNLMSKEYGHAQADAKRSYFPETAVNATLINMISGPLDLTNGYFDLNEAHKRDKVFQELPGTVVAEVAKLITVHTGWMVLPDSPEAYMAKEDLFNAIRQMPAQFNGFKVLDGEIDEYVSIARKAGENWFVGSLTNRESREINLQLDFLEEGEKYKATLYEDTSDSHFLDNKESYTISVTELTKESNLKIRMAPGGGHVIHLEKID</sequence>
<keyword evidence="4" id="KW-1133">Transmembrane helix</keyword>
<evidence type="ECO:0000259" key="6">
    <source>
        <dbReference type="Pfam" id="PF14508"/>
    </source>
</evidence>
<protein>
    <submittedName>
        <fullName evidence="8">Alpha-glucosidase</fullName>
        <ecNumber evidence="8">3.2.1.20</ecNumber>
    </submittedName>
</protein>
<dbReference type="GO" id="GO:0004558">
    <property type="term" value="F:alpha-1,4-glucosidase activity"/>
    <property type="evidence" value="ECO:0007669"/>
    <property type="project" value="UniProtKB-EC"/>
</dbReference>
<evidence type="ECO:0000313" key="8">
    <source>
        <dbReference type="EMBL" id="VXB01237.1"/>
    </source>
</evidence>